<evidence type="ECO:0000313" key="2">
    <source>
        <dbReference type="Proteomes" id="UP000430345"/>
    </source>
</evidence>
<accession>A0A6I1MT69</accession>
<dbReference type="EMBL" id="WHJC01000067">
    <property type="protein sequence ID" value="MPQ43429.1"/>
    <property type="molecule type" value="Genomic_DNA"/>
</dbReference>
<protein>
    <submittedName>
        <fullName evidence="1">Uncharacterized protein</fullName>
    </submittedName>
</protein>
<comment type="caution">
    <text evidence="1">The sequence shown here is derived from an EMBL/GenBank/DDBJ whole genome shotgun (WGS) entry which is preliminary data.</text>
</comment>
<name>A0A6I1MT69_9CLOT</name>
<evidence type="ECO:0000313" key="1">
    <source>
        <dbReference type="EMBL" id="MPQ43429.1"/>
    </source>
</evidence>
<dbReference type="RefSeq" id="WP_152888941.1">
    <property type="nucleotide sequence ID" value="NZ_WHJC01000067.1"/>
</dbReference>
<reference evidence="1 2" key="1">
    <citation type="submission" date="2019-10" db="EMBL/GenBank/DDBJ databases">
        <title>The Genome Sequence of Clostridium tarantellae Isolated from Fish Brain.</title>
        <authorList>
            <person name="Bano L."/>
            <person name="Kiel M."/>
            <person name="Sales G."/>
            <person name="Doxey A.C."/>
            <person name="Mansfield M.J."/>
            <person name="Schiavone M."/>
            <person name="Rossetto O."/>
            <person name="Pirazzini M."/>
            <person name="Dobrindt U."/>
            <person name="Montecucco C."/>
        </authorList>
    </citation>
    <scope>NUCLEOTIDE SEQUENCE [LARGE SCALE GENOMIC DNA]</scope>
    <source>
        <strain evidence="1 2">DSM 3997</strain>
    </source>
</reference>
<keyword evidence="2" id="KW-1185">Reference proteome</keyword>
<dbReference type="AlphaFoldDB" id="A0A6I1MT69"/>
<dbReference type="Proteomes" id="UP000430345">
    <property type="component" value="Unassembled WGS sequence"/>
</dbReference>
<sequence>MDLSYKVKVEEIVNEWAPVIMDELKYSLEDNGKDTNMLLECTVIVSDGMEYCRDTDREILGWYKLGRYGTENKIELFWRNFRDLSSGPDKLAIIHTLAHEYRHCYQTEYYSFEEMDSIGYREAREADANNFANLIRMLAQDK</sequence>
<gene>
    <name evidence="1" type="ORF">GBZ86_06610</name>
</gene>
<organism evidence="1 2">
    <name type="scientific">Clostridium tarantellae</name>
    <dbReference type="NCBI Taxonomy" id="39493"/>
    <lineage>
        <taxon>Bacteria</taxon>
        <taxon>Bacillati</taxon>
        <taxon>Bacillota</taxon>
        <taxon>Clostridia</taxon>
        <taxon>Eubacteriales</taxon>
        <taxon>Clostridiaceae</taxon>
        <taxon>Clostridium</taxon>
    </lineage>
</organism>
<proteinExistence type="predicted"/>